<dbReference type="AlphaFoldDB" id="A0A0N0XBV9"/>
<proteinExistence type="predicted"/>
<accession>A0A0N0XBV9</accession>
<gene>
    <name evidence="1" type="ORF">ABJ99_3561</name>
</gene>
<reference evidence="1 2" key="2">
    <citation type="submission" date="2015-10" db="EMBL/GenBank/DDBJ databases">
        <title>Comparative genomics and high-throughput reverse genetic screens identify a new phytobacterial MAMP and an Arabidopsis receptor required for immune elicitation.</title>
        <authorList>
            <person name="Mott G.A."/>
            <person name="Thakur S."/>
            <person name="Wang P.W."/>
            <person name="Desveaux D."/>
            <person name="Guttman D.S."/>
        </authorList>
    </citation>
    <scope>NUCLEOTIDE SEQUENCE [LARGE SCALE GENOMIC DNA]</scope>
    <source>
        <strain evidence="1 2">0788_9</strain>
    </source>
</reference>
<dbReference type="InterPro" id="IPR012661">
    <property type="entry name" value="CHP02448"/>
</dbReference>
<dbReference type="EMBL" id="LGLN01000027">
    <property type="protein sequence ID" value="KPC34395.1"/>
    <property type="molecule type" value="Genomic_DNA"/>
</dbReference>
<comment type="caution">
    <text evidence="1">The sequence shown here is derived from an EMBL/GenBank/DDBJ whole genome shotgun (WGS) entry which is preliminary data.</text>
</comment>
<reference evidence="1 2" key="1">
    <citation type="submission" date="2015-07" db="EMBL/GenBank/DDBJ databases">
        <authorList>
            <person name="Noorani M."/>
        </authorList>
    </citation>
    <scope>NUCLEOTIDE SEQUENCE [LARGE SCALE GENOMIC DNA]</scope>
    <source>
        <strain evidence="1 2">0788_9</strain>
    </source>
</reference>
<evidence type="ECO:0000313" key="2">
    <source>
        <dbReference type="Proteomes" id="UP000037891"/>
    </source>
</evidence>
<dbReference type="RefSeq" id="WP_122235045.1">
    <property type="nucleotide sequence ID" value="NZ_LGLN01000027.1"/>
</dbReference>
<name>A0A0N0XBV9_PSESX</name>
<organism evidence="1 2">
    <name type="scientific">Pseudomonas syringae pv. cilantro</name>
    <dbReference type="NCBI Taxonomy" id="81035"/>
    <lineage>
        <taxon>Bacteria</taxon>
        <taxon>Pseudomonadati</taxon>
        <taxon>Pseudomonadota</taxon>
        <taxon>Gammaproteobacteria</taxon>
        <taxon>Pseudomonadales</taxon>
        <taxon>Pseudomonadaceae</taxon>
        <taxon>Pseudomonas</taxon>
        <taxon>Pseudomonas syringae</taxon>
    </lineage>
</organism>
<evidence type="ECO:0000313" key="1">
    <source>
        <dbReference type="EMBL" id="KPC34395.1"/>
    </source>
</evidence>
<sequence>MPAGKVANFSRPARDDALAFIGSDGEIRGAQSEQAVRRYRSISTQPRMCELQLAQAIAVTY</sequence>
<dbReference type="Proteomes" id="UP000037891">
    <property type="component" value="Unassembled WGS sequence"/>
</dbReference>
<protein>
    <recommendedName>
        <fullName evidence="3">DUF2388 domain-containing protein</fullName>
    </recommendedName>
</protein>
<dbReference type="Pfam" id="PF09498">
    <property type="entry name" value="DUF2388"/>
    <property type="match status" value="1"/>
</dbReference>
<evidence type="ECO:0008006" key="3">
    <source>
        <dbReference type="Google" id="ProtNLM"/>
    </source>
</evidence>